<dbReference type="PANTHER" id="PTHR12110">
    <property type="entry name" value="HYDROXYPYRUVATE ISOMERASE"/>
    <property type="match status" value="1"/>
</dbReference>
<dbReference type="PANTHER" id="PTHR12110:SF21">
    <property type="entry name" value="XYLOSE ISOMERASE-LIKE TIM BARREL DOMAIN-CONTAINING PROTEIN"/>
    <property type="match status" value="1"/>
</dbReference>
<evidence type="ECO:0000313" key="2">
    <source>
        <dbReference type="EMBL" id="GGN87849.1"/>
    </source>
</evidence>
<reference evidence="2" key="1">
    <citation type="journal article" date="2014" name="Int. J. Syst. Evol. Microbiol.">
        <title>Complete genome sequence of Corynebacterium casei LMG S-19264T (=DSM 44701T), isolated from a smear-ripened cheese.</title>
        <authorList>
            <consortium name="US DOE Joint Genome Institute (JGI-PGF)"/>
            <person name="Walter F."/>
            <person name="Albersmeier A."/>
            <person name="Kalinowski J."/>
            <person name="Ruckert C."/>
        </authorList>
    </citation>
    <scope>NUCLEOTIDE SEQUENCE</scope>
    <source>
        <strain evidence="2">JCM 17820</strain>
    </source>
</reference>
<accession>A0A830GH12</accession>
<feature type="domain" description="Xylose isomerase-like TIM barrel" evidence="1">
    <location>
        <begin position="25"/>
        <end position="282"/>
    </location>
</feature>
<name>A0A830GH12_9EURY</name>
<dbReference type="AlphaFoldDB" id="A0A830GH12"/>
<sequence>MTGGMVTLAFSTNAYTEHSLLEAAERIAGHGYAGVEILGDEPHAYFPSLDTRETDRIATALADIGIAVANVNANTAMGYYDDAPPTPFFEPSVIRADDFARRWRIEYTKCAVDLAAAAGAPAISLTSGQPVPGTQPAAARRLLHESLREILEYADWKGVDVGIEYEPDLLVGDTDDVLELIAEVGHDRLGVNLDVGHAAVSGEDVPTAIRRAAGHITGVHLEDIVGGRGGTHYHRIPGDGDLDFRAIFDAFDDVGYDGYATLELYTYPDEPDRAARESYEALVRYL</sequence>
<dbReference type="GO" id="GO:0004519">
    <property type="term" value="F:endonuclease activity"/>
    <property type="evidence" value="ECO:0007669"/>
    <property type="project" value="UniProtKB-KW"/>
</dbReference>
<keyword evidence="2" id="KW-0540">Nuclease</keyword>
<dbReference type="InterPro" id="IPR050312">
    <property type="entry name" value="IolE/XylAMocC-like"/>
</dbReference>
<reference evidence="2" key="2">
    <citation type="submission" date="2020-09" db="EMBL/GenBank/DDBJ databases">
        <authorList>
            <person name="Sun Q."/>
            <person name="Ohkuma M."/>
        </authorList>
    </citation>
    <scope>NUCLEOTIDE SEQUENCE</scope>
    <source>
        <strain evidence="2">JCM 17820</strain>
    </source>
</reference>
<evidence type="ECO:0000259" key="1">
    <source>
        <dbReference type="Pfam" id="PF01261"/>
    </source>
</evidence>
<dbReference type="InterPro" id="IPR013022">
    <property type="entry name" value="Xyl_isomerase-like_TIM-brl"/>
</dbReference>
<organism evidence="2 3">
    <name type="scientific">Haloarcula pellucida</name>
    <dbReference type="NCBI Taxonomy" id="1427151"/>
    <lineage>
        <taxon>Archaea</taxon>
        <taxon>Methanobacteriati</taxon>
        <taxon>Methanobacteriota</taxon>
        <taxon>Stenosarchaea group</taxon>
        <taxon>Halobacteria</taxon>
        <taxon>Halobacteriales</taxon>
        <taxon>Haloarculaceae</taxon>
        <taxon>Haloarcula</taxon>
    </lineage>
</organism>
<keyword evidence="2" id="KW-0255">Endonuclease</keyword>
<comment type="caution">
    <text evidence="2">The sequence shown here is derived from an EMBL/GenBank/DDBJ whole genome shotgun (WGS) entry which is preliminary data.</text>
</comment>
<keyword evidence="3" id="KW-1185">Reference proteome</keyword>
<dbReference type="SUPFAM" id="SSF51658">
    <property type="entry name" value="Xylose isomerase-like"/>
    <property type="match status" value="1"/>
</dbReference>
<evidence type="ECO:0000313" key="3">
    <source>
        <dbReference type="Proteomes" id="UP000605784"/>
    </source>
</evidence>
<dbReference type="Proteomes" id="UP000605784">
    <property type="component" value="Unassembled WGS sequence"/>
</dbReference>
<keyword evidence="2" id="KW-0378">Hydrolase</keyword>
<dbReference type="Gene3D" id="3.20.20.150">
    <property type="entry name" value="Divalent-metal-dependent TIM barrel enzymes"/>
    <property type="match status" value="1"/>
</dbReference>
<protein>
    <submittedName>
        <fullName evidence="2">AP endonuclease</fullName>
    </submittedName>
</protein>
<proteinExistence type="predicted"/>
<gene>
    <name evidence="2" type="ORF">GCM10009030_06950</name>
</gene>
<dbReference type="EMBL" id="BMOU01000001">
    <property type="protein sequence ID" value="GGN87849.1"/>
    <property type="molecule type" value="Genomic_DNA"/>
</dbReference>
<dbReference type="InterPro" id="IPR036237">
    <property type="entry name" value="Xyl_isomerase-like_sf"/>
</dbReference>
<dbReference type="Pfam" id="PF01261">
    <property type="entry name" value="AP_endonuc_2"/>
    <property type="match status" value="1"/>
</dbReference>